<comment type="caution">
    <text evidence="6">The sequence shown here is derived from an EMBL/GenBank/DDBJ whole genome shotgun (WGS) entry which is preliminary data.</text>
</comment>
<dbReference type="Pfam" id="PF17754">
    <property type="entry name" value="TetR_C_14"/>
    <property type="match status" value="1"/>
</dbReference>
<dbReference type="InterPro" id="IPR009057">
    <property type="entry name" value="Homeodomain-like_sf"/>
</dbReference>
<organism evidence="6 7">
    <name type="scientific">Streptomyces coryli</name>
    <dbReference type="NCBI Taxonomy" id="1128680"/>
    <lineage>
        <taxon>Bacteria</taxon>
        <taxon>Bacillati</taxon>
        <taxon>Actinomycetota</taxon>
        <taxon>Actinomycetes</taxon>
        <taxon>Kitasatosporales</taxon>
        <taxon>Streptomycetaceae</taxon>
        <taxon>Streptomyces</taxon>
    </lineage>
</organism>
<evidence type="ECO:0000256" key="2">
    <source>
        <dbReference type="ARBA" id="ARBA00023125"/>
    </source>
</evidence>
<dbReference type="PANTHER" id="PTHR30055:SF238">
    <property type="entry name" value="MYCOFACTOCIN BIOSYNTHESIS TRANSCRIPTIONAL REGULATOR MFTR-RELATED"/>
    <property type="match status" value="1"/>
</dbReference>
<gene>
    <name evidence="6" type="ORF">G5C51_07140</name>
</gene>
<evidence type="ECO:0000256" key="1">
    <source>
        <dbReference type="ARBA" id="ARBA00023015"/>
    </source>
</evidence>
<name>A0A6G4TV84_9ACTN</name>
<dbReference type="RefSeq" id="WP_165233663.1">
    <property type="nucleotide sequence ID" value="NZ_JAAKZV010000019.1"/>
</dbReference>
<evidence type="ECO:0000259" key="5">
    <source>
        <dbReference type="PROSITE" id="PS50977"/>
    </source>
</evidence>
<dbReference type="Pfam" id="PF00440">
    <property type="entry name" value="TetR_N"/>
    <property type="match status" value="1"/>
</dbReference>
<evidence type="ECO:0000256" key="4">
    <source>
        <dbReference type="PROSITE-ProRule" id="PRU00335"/>
    </source>
</evidence>
<proteinExistence type="predicted"/>
<evidence type="ECO:0000313" key="7">
    <source>
        <dbReference type="Proteomes" id="UP000481583"/>
    </source>
</evidence>
<keyword evidence="7" id="KW-1185">Reference proteome</keyword>
<keyword evidence="3" id="KW-0804">Transcription</keyword>
<dbReference type="PROSITE" id="PS50977">
    <property type="entry name" value="HTH_TETR_2"/>
    <property type="match status" value="1"/>
</dbReference>
<evidence type="ECO:0000256" key="3">
    <source>
        <dbReference type="ARBA" id="ARBA00023163"/>
    </source>
</evidence>
<dbReference type="AlphaFoldDB" id="A0A6G4TV84"/>
<dbReference type="SUPFAM" id="SSF46689">
    <property type="entry name" value="Homeodomain-like"/>
    <property type="match status" value="1"/>
</dbReference>
<dbReference type="InterPro" id="IPR050109">
    <property type="entry name" value="HTH-type_TetR-like_transc_reg"/>
</dbReference>
<reference evidence="6 7" key="1">
    <citation type="submission" date="2020-02" db="EMBL/GenBank/DDBJ databases">
        <title>Whole-genome analyses of novel actinobacteria.</title>
        <authorList>
            <person name="Sahin N."/>
        </authorList>
    </citation>
    <scope>NUCLEOTIDE SEQUENCE [LARGE SCALE GENOMIC DNA]</scope>
    <source>
        <strain evidence="6 7">A7024</strain>
    </source>
</reference>
<dbReference type="Gene3D" id="1.10.357.10">
    <property type="entry name" value="Tetracycline Repressor, domain 2"/>
    <property type="match status" value="1"/>
</dbReference>
<dbReference type="GO" id="GO:0003700">
    <property type="term" value="F:DNA-binding transcription factor activity"/>
    <property type="evidence" value="ECO:0007669"/>
    <property type="project" value="TreeGrafter"/>
</dbReference>
<protein>
    <submittedName>
        <fullName evidence="6">TetR family transcriptional regulator</fullName>
    </submittedName>
</protein>
<dbReference type="PANTHER" id="PTHR30055">
    <property type="entry name" value="HTH-TYPE TRANSCRIPTIONAL REGULATOR RUTR"/>
    <property type="match status" value="1"/>
</dbReference>
<keyword evidence="1" id="KW-0805">Transcription regulation</keyword>
<accession>A0A6G4TV84</accession>
<dbReference type="EMBL" id="JAAKZV010000019">
    <property type="protein sequence ID" value="NGN63682.1"/>
    <property type="molecule type" value="Genomic_DNA"/>
</dbReference>
<dbReference type="PRINTS" id="PR00455">
    <property type="entry name" value="HTHTETR"/>
</dbReference>
<keyword evidence="2 4" id="KW-0238">DNA-binding</keyword>
<dbReference type="Proteomes" id="UP000481583">
    <property type="component" value="Unassembled WGS sequence"/>
</dbReference>
<dbReference type="InterPro" id="IPR001647">
    <property type="entry name" value="HTH_TetR"/>
</dbReference>
<sequence>MVRWAPNARGRLEQAALELFGERGYDATTVKEIAERAGLTERTFFRHFADKREVLFGGTTLQDGLVGTLAEIPEDTAPLAAVAATLEAAGELFDGRRDLVRQRQALIAAHPELQERELIKLATLGSALAAALRERGIAEPAASLAAEAGMAVFKVAFERWLEDAEEQAFTQHLRDGFAGLKTLTAGA</sequence>
<dbReference type="InterPro" id="IPR041347">
    <property type="entry name" value="MftR_C"/>
</dbReference>
<feature type="domain" description="HTH tetR-type" evidence="5">
    <location>
        <begin position="6"/>
        <end position="66"/>
    </location>
</feature>
<feature type="DNA-binding region" description="H-T-H motif" evidence="4">
    <location>
        <begin position="29"/>
        <end position="48"/>
    </location>
</feature>
<dbReference type="InterPro" id="IPR023772">
    <property type="entry name" value="DNA-bd_HTH_TetR-type_CS"/>
</dbReference>
<dbReference type="PROSITE" id="PS01081">
    <property type="entry name" value="HTH_TETR_1"/>
    <property type="match status" value="1"/>
</dbReference>
<dbReference type="GO" id="GO:0000976">
    <property type="term" value="F:transcription cis-regulatory region binding"/>
    <property type="evidence" value="ECO:0007669"/>
    <property type="project" value="TreeGrafter"/>
</dbReference>
<evidence type="ECO:0000313" key="6">
    <source>
        <dbReference type="EMBL" id="NGN63682.1"/>
    </source>
</evidence>